<feature type="compositionally biased region" description="Basic and acidic residues" evidence="1">
    <location>
        <begin position="1"/>
        <end position="25"/>
    </location>
</feature>
<feature type="region of interest" description="Disordered" evidence="1">
    <location>
        <begin position="1"/>
        <end position="26"/>
    </location>
</feature>
<sequence>HLEREKNKEIIGKLTEQRPPAKGDEPTLDNLLHRLWTKAVGTVGYIKGEWSSLQRGIEGREDTNSTEEWDHFRAEIGRLDGRQDEMEKAIAEHLTTLAEKLSEFRKISE</sequence>
<dbReference type="AlphaFoldDB" id="A0A0F9H120"/>
<proteinExistence type="predicted"/>
<reference evidence="2" key="1">
    <citation type="journal article" date="2015" name="Nature">
        <title>Complex archaea that bridge the gap between prokaryotes and eukaryotes.</title>
        <authorList>
            <person name="Spang A."/>
            <person name="Saw J.H."/>
            <person name="Jorgensen S.L."/>
            <person name="Zaremba-Niedzwiedzka K."/>
            <person name="Martijn J."/>
            <person name="Lind A.E."/>
            <person name="van Eijk R."/>
            <person name="Schleper C."/>
            <person name="Guy L."/>
            <person name="Ettema T.J."/>
        </authorList>
    </citation>
    <scope>NUCLEOTIDE SEQUENCE</scope>
</reference>
<gene>
    <name evidence="2" type="ORF">LCGC14_1842150</name>
</gene>
<dbReference type="EMBL" id="LAZR01018371">
    <property type="protein sequence ID" value="KKL96666.1"/>
    <property type="molecule type" value="Genomic_DNA"/>
</dbReference>
<name>A0A0F9H120_9ZZZZ</name>
<protein>
    <submittedName>
        <fullName evidence="2">Uncharacterized protein</fullName>
    </submittedName>
</protein>
<evidence type="ECO:0000256" key="1">
    <source>
        <dbReference type="SAM" id="MobiDB-lite"/>
    </source>
</evidence>
<comment type="caution">
    <text evidence="2">The sequence shown here is derived from an EMBL/GenBank/DDBJ whole genome shotgun (WGS) entry which is preliminary data.</text>
</comment>
<evidence type="ECO:0000313" key="2">
    <source>
        <dbReference type="EMBL" id="KKL96666.1"/>
    </source>
</evidence>
<organism evidence="2">
    <name type="scientific">marine sediment metagenome</name>
    <dbReference type="NCBI Taxonomy" id="412755"/>
    <lineage>
        <taxon>unclassified sequences</taxon>
        <taxon>metagenomes</taxon>
        <taxon>ecological metagenomes</taxon>
    </lineage>
</organism>
<accession>A0A0F9H120</accession>
<feature type="non-terminal residue" evidence="2">
    <location>
        <position position="1"/>
    </location>
</feature>